<evidence type="ECO:0000313" key="1">
    <source>
        <dbReference type="EMBL" id="KAH9290884.1"/>
    </source>
</evidence>
<gene>
    <name evidence="1" type="ORF">KI387_035001</name>
</gene>
<sequence>MSVLLSRFLLVYKNTNVELDSYPRDSVSSMECVAAETEIDFVVNANHVKGDAMEILDFPGGDDSHSYSKSQSCRHTIRVIDDILVSQIEQAAKKNNDELVVNGDEDNNTIEKLICKFTRCLVDNVFKVEQPSCPKSPDCEVLYSESFHLEKGVKFKISMEVHHQYSSLLDASNSMGGGAGAGAGATISTLTYGQNDNTAENYQFAHKVEVGKDSAIQLALPPHLRQASYRNPLNLNSGSTSTVDSYPHLQPIELALPPRLQQASYRNPLNLNSRSTSSTDSYPPLPPVLCGNKLAVKPALYNAVKIQKDLALKLWTRSRDMIRTGKTMLKRPRCLQPNLMCEEDPHF</sequence>
<dbReference type="AlphaFoldDB" id="A0AA38C5Z1"/>
<evidence type="ECO:0000313" key="2">
    <source>
        <dbReference type="Proteomes" id="UP000824469"/>
    </source>
</evidence>
<protein>
    <submittedName>
        <fullName evidence="1">Uncharacterized protein</fullName>
    </submittedName>
</protein>
<keyword evidence="2" id="KW-1185">Reference proteome</keyword>
<name>A0AA38C5Z1_TAXCH</name>
<organism evidence="1 2">
    <name type="scientific">Taxus chinensis</name>
    <name type="common">Chinese yew</name>
    <name type="synonym">Taxus wallichiana var. chinensis</name>
    <dbReference type="NCBI Taxonomy" id="29808"/>
    <lineage>
        <taxon>Eukaryota</taxon>
        <taxon>Viridiplantae</taxon>
        <taxon>Streptophyta</taxon>
        <taxon>Embryophyta</taxon>
        <taxon>Tracheophyta</taxon>
        <taxon>Spermatophyta</taxon>
        <taxon>Pinopsida</taxon>
        <taxon>Pinidae</taxon>
        <taxon>Conifers II</taxon>
        <taxon>Cupressales</taxon>
        <taxon>Taxaceae</taxon>
        <taxon>Taxus</taxon>
    </lineage>
</organism>
<proteinExistence type="predicted"/>
<comment type="caution">
    <text evidence="1">The sequence shown here is derived from an EMBL/GenBank/DDBJ whole genome shotgun (WGS) entry which is preliminary data.</text>
</comment>
<dbReference type="Proteomes" id="UP000824469">
    <property type="component" value="Unassembled WGS sequence"/>
</dbReference>
<dbReference type="EMBL" id="JAHRHJ020003813">
    <property type="protein sequence ID" value="KAH9290884.1"/>
    <property type="molecule type" value="Genomic_DNA"/>
</dbReference>
<accession>A0AA38C5Z1</accession>
<reference evidence="1 2" key="1">
    <citation type="journal article" date="2021" name="Nat. Plants">
        <title>The Taxus genome provides insights into paclitaxel biosynthesis.</title>
        <authorList>
            <person name="Xiong X."/>
            <person name="Gou J."/>
            <person name="Liao Q."/>
            <person name="Li Y."/>
            <person name="Zhou Q."/>
            <person name="Bi G."/>
            <person name="Li C."/>
            <person name="Du R."/>
            <person name="Wang X."/>
            <person name="Sun T."/>
            <person name="Guo L."/>
            <person name="Liang H."/>
            <person name="Lu P."/>
            <person name="Wu Y."/>
            <person name="Zhang Z."/>
            <person name="Ro D.K."/>
            <person name="Shang Y."/>
            <person name="Huang S."/>
            <person name="Yan J."/>
        </authorList>
    </citation>
    <scope>NUCLEOTIDE SEQUENCE [LARGE SCALE GENOMIC DNA]</scope>
    <source>
        <strain evidence="1">Ta-2019</strain>
    </source>
</reference>
<feature type="non-terminal residue" evidence="1">
    <location>
        <position position="1"/>
    </location>
</feature>